<dbReference type="EMBL" id="JABXIY010000065">
    <property type="protein sequence ID" value="NVK99320.1"/>
    <property type="molecule type" value="Genomic_DNA"/>
</dbReference>
<dbReference type="AlphaFoldDB" id="A0A850LNE9"/>
<evidence type="ECO:0000313" key="2">
    <source>
        <dbReference type="EMBL" id="MCE8539625.1"/>
    </source>
</evidence>
<dbReference type="Gene3D" id="1.10.10.10">
    <property type="entry name" value="Winged helix-like DNA-binding domain superfamily/Winged helix DNA-binding domain"/>
    <property type="match status" value="1"/>
</dbReference>
<dbReference type="InterPro" id="IPR000835">
    <property type="entry name" value="HTH_MarR-typ"/>
</dbReference>
<dbReference type="PRINTS" id="PR00598">
    <property type="entry name" value="HTHMARR"/>
</dbReference>
<dbReference type="Pfam" id="PF01047">
    <property type="entry name" value="MarR"/>
    <property type="match status" value="1"/>
</dbReference>
<dbReference type="PANTHER" id="PTHR33164:SF95">
    <property type="entry name" value="TRANSCRIPTIONAL REGULATOR"/>
    <property type="match status" value="1"/>
</dbReference>
<comment type="caution">
    <text evidence="3">The sequence shown here is derived from an EMBL/GenBank/DDBJ whole genome shotgun (WGS) entry which is preliminary data.</text>
</comment>
<dbReference type="InterPro" id="IPR036390">
    <property type="entry name" value="WH_DNA-bd_sf"/>
</dbReference>
<dbReference type="SMART" id="SM00347">
    <property type="entry name" value="HTH_MARR"/>
    <property type="match status" value="1"/>
</dbReference>
<organism evidence="3 4">
    <name type="scientific">Ruegeria pomeroyi</name>
    <dbReference type="NCBI Taxonomy" id="89184"/>
    <lineage>
        <taxon>Bacteria</taxon>
        <taxon>Pseudomonadati</taxon>
        <taxon>Pseudomonadota</taxon>
        <taxon>Alphaproteobacteria</taxon>
        <taxon>Rhodobacterales</taxon>
        <taxon>Roseobacteraceae</taxon>
        <taxon>Ruegeria</taxon>
    </lineage>
</organism>
<dbReference type="GO" id="GO:0006950">
    <property type="term" value="P:response to stress"/>
    <property type="evidence" value="ECO:0007669"/>
    <property type="project" value="TreeGrafter"/>
</dbReference>
<protein>
    <submittedName>
        <fullName evidence="3">MarR family transcriptional regulator</fullName>
    </submittedName>
</protein>
<dbReference type="InterPro" id="IPR036388">
    <property type="entry name" value="WH-like_DNA-bd_sf"/>
</dbReference>
<name>A0A850LNE9_9RHOB</name>
<sequence>MDDTAQHGAEPYRLDDQVGYLLRLASQRHAAIFQSQTIEGLTATQFAALVRLSEHGKCSQNQLGRLAAMDVATIKGVVDRLRQKGLTLAEPDPGDKRRMLISLSPQGAALVARMKDAGARITADTLAPLSPTEQRSFLRLLAKLS</sequence>
<dbReference type="PANTHER" id="PTHR33164">
    <property type="entry name" value="TRANSCRIPTIONAL REGULATOR, MARR FAMILY"/>
    <property type="match status" value="1"/>
</dbReference>
<dbReference type="Proteomes" id="UP000813672">
    <property type="component" value="Unassembled WGS sequence"/>
</dbReference>
<dbReference type="OMA" id="FTEQVGH"/>
<dbReference type="RefSeq" id="WP_011046570.1">
    <property type="nucleotide sequence ID" value="NZ_CP076685.1"/>
</dbReference>
<evidence type="ECO:0000313" key="3">
    <source>
        <dbReference type="EMBL" id="NVK99320.1"/>
    </source>
</evidence>
<dbReference type="SUPFAM" id="SSF46785">
    <property type="entry name" value="Winged helix' DNA-binding domain"/>
    <property type="match status" value="1"/>
</dbReference>
<dbReference type="InterPro" id="IPR039422">
    <property type="entry name" value="MarR/SlyA-like"/>
</dbReference>
<reference evidence="3 4" key="1">
    <citation type="journal article" date="2020" name="Proc. Natl. Acad. Sci. U.S.A.">
        <title>Ecological drivers of bacterial community assembly in synthetic phycospheres.</title>
        <authorList>
            <person name="Fu H."/>
            <person name="Uchimiya M."/>
            <person name="Gore J."/>
            <person name="Moran M.A."/>
        </authorList>
    </citation>
    <scope>NUCLEOTIDE SEQUENCE [LARGE SCALE GENOMIC DNA]</scope>
    <source>
        <strain evidence="3">HF-Din03</strain>
    </source>
</reference>
<reference evidence="2" key="2">
    <citation type="journal article" date="2021" name="Environ. Microbiol.">
        <title>Cryptic niche differentiation of novel sediment ecotypes of Rugeria pomeroyi correlates with nitrate respiration.</title>
        <authorList>
            <person name="Lin X."/>
            <person name="McNichol J."/>
            <person name="Chu X."/>
            <person name="Qian Y."/>
            <person name="Luo H."/>
        </authorList>
    </citation>
    <scope>NUCLEOTIDE SEQUENCE</scope>
    <source>
        <strain evidence="2">SZCCDBB064</strain>
    </source>
</reference>
<proteinExistence type="predicted"/>
<dbReference type="GO" id="GO:0003700">
    <property type="term" value="F:DNA-binding transcription factor activity"/>
    <property type="evidence" value="ECO:0007669"/>
    <property type="project" value="InterPro"/>
</dbReference>
<dbReference type="Proteomes" id="UP000565723">
    <property type="component" value="Unassembled WGS sequence"/>
</dbReference>
<dbReference type="EMBL" id="JAGQAF010000015">
    <property type="protein sequence ID" value="MCE8539625.1"/>
    <property type="molecule type" value="Genomic_DNA"/>
</dbReference>
<accession>A0A850LNE9</accession>
<dbReference type="PROSITE" id="PS50995">
    <property type="entry name" value="HTH_MARR_2"/>
    <property type="match status" value="1"/>
</dbReference>
<feature type="domain" description="HTH marR-type" evidence="1">
    <location>
        <begin position="15"/>
        <end position="145"/>
    </location>
</feature>
<evidence type="ECO:0000259" key="1">
    <source>
        <dbReference type="PROSITE" id="PS50995"/>
    </source>
</evidence>
<evidence type="ECO:0000313" key="4">
    <source>
        <dbReference type="Proteomes" id="UP000565723"/>
    </source>
</evidence>
<gene>
    <name evidence="3" type="ORF">HW564_20550</name>
    <name evidence="2" type="ORF">KBY27_19370</name>
</gene>